<dbReference type="Pfam" id="PF02786">
    <property type="entry name" value="CPSase_L_D2"/>
    <property type="match status" value="1"/>
</dbReference>
<proteinExistence type="predicted"/>
<dbReference type="Gene3D" id="3.30.470.20">
    <property type="entry name" value="ATP-grasp fold, B domain"/>
    <property type="match status" value="1"/>
</dbReference>
<dbReference type="GO" id="GO:0005524">
    <property type="term" value="F:ATP binding"/>
    <property type="evidence" value="ECO:0007669"/>
    <property type="project" value="UniProtKB-KW"/>
</dbReference>
<dbReference type="NCBIfam" id="NF006367">
    <property type="entry name" value="PRK08591.1"/>
    <property type="match status" value="1"/>
</dbReference>
<dbReference type="InterPro" id="IPR050856">
    <property type="entry name" value="Biotin_carboxylase_complex"/>
</dbReference>
<dbReference type="GO" id="GO:0004075">
    <property type="term" value="F:biotin carboxylase activity"/>
    <property type="evidence" value="ECO:0007669"/>
    <property type="project" value="UniProtKB-EC"/>
</dbReference>
<dbReference type="FunFam" id="3.30.470.20:FF:000028">
    <property type="entry name" value="Methylcrotonoyl-CoA carboxylase subunit alpha, mitochondrial"/>
    <property type="match status" value="1"/>
</dbReference>
<feature type="domain" description="Biotin carboxylation" evidence="7">
    <location>
        <begin position="1"/>
        <end position="446"/>
    </location>
</feature>
<evidence type="ECO:0000259" key="6">
    <source>
        <dbReference type="PROSITE" id="PS50975"/>
    </source>
</evidence>
<dbReference type="PROSITE" id="PS00866">
    <property type="entry name" value="CPSASE_1"/>
    <property type="match status" value="1"/>
</dbReference>
<keyword evidence="2" id="KW-0547">Nucleotide-binding</keyword>
<evidence type="ECO:0000256" key="1">
    <source>
        <dbReference type="ARBA" id="ARBA00022598"/>
    </source>
</evidence>
<dbReference type="InterPro" id="IPR011054">
    <property type="entry name" value="Rudment_hybrid_motif"/>
</dbReference>
<dbReference type="InterPro" id="IPR004549">
    <property type="entry name" value="Acetyl_CoA_COase_biotin_COase"/>
</dbReference>
<evidence type="ECO:0000256" key="5">
    <source>
        <dbReference type="ARBA" id="ARBA00023267"/>
    </source>
</evidence>
<dbReference type="SMART" id="SM00878">
    <property type="entry name" value="Biotin_carb_C"/>
    <property type="match status" value="1"/>
</dbReference>
<organism evidence="8">
    <name type="scientific">hydrocarbon metagenome</name>
    <dbReference type="NCBI Taxonomy" id="938273"/>
    <lineage>
        <taxon>unclassified sequences</taxon>
        <taxon>metagenomes</taxon>
        <taxon>ecological metagenomes</taxon>
    </lineage>
</organism>
<dbReference type="InterPro" id="IPR011761">
    <property type="entry name" value="ATP-grasp"/>
</dbReference>
<keyword evidence="4" id="KW-0460">Magnesium</keyword>
<dbReference type="GO" id="GO:0046872">
    <property type="term" value="F:metal ion binding"/>
    <property type="evidence" value="ECO:0007669"/>
    <property type="project" value="InterPro"/>
</dbReference>
<name>A0A0W8FRT6_9ZZZZ</name>
<dbReference type="FunFam" id="3.40.50.20:FF:000010">
    <property type="entry name" value="Propionyl-CoA carboxylase subunit alpha"/>
    <property type="match status" value="1"/>
</dbReference>
<dbReference type="PROSITE" id="PS50975">
    <property type="entry name" value="ATP_GRASP"/>
    <property type="match status" value="1"/>
</dbReference>
<dbReference type="InterPro" id="IPR016185">
    <property type="entry name" value="PreATP-grasp_dom_sf"/>
</dbReference>
<sequence>MFDKILIANRGEIAVRIIATCREMGIKTVAVYSEVDKDSLHVLEADQAVCLGGAEPSESYLNMDKLIAACRKTGAQAIHPGYGFLAENAGFAERCKKEDIVFIGPSPQAIEDLGDKTVARRIMSKSGVPIIPGMMQPEADPNVLSKEAEKIGYPVLIKAAAGGGGKGMRIVRNKNDFLEACDAASREAKNAFGNGAIYLEKFIEKPRHVEFQILADGFGNVIHLLERECSIQRRHQKIIEETPSTALTPKLREEMGKAAVAAAKASGYVNAGTVEFILDEDGKFYFLEVNTRLQVEHPVTEMITGIDLVRQQLEIAAGGKLNIKQSDVVGRGHAIECRIYAENPLEAFMPSPGKIHFVREPRGPGIRNDCGVYSGFTVPMEYDPILAKLIVYAGTRKDCISRMIRALNEYVILGVMTPIPFLIDILKTQAFQDGETYTDFIDKHFADWSPDLSGKDLAAVAFIVDALSNRRRAVTVTTADAEANSPWKTLGNFRP</sequence>
<evidence type="ECO:0000313" key="8">
    <source>
        <dbReference type="EMBL" id="KUG23607.1"/>
    </source>
</evidence>
<dbReference type="InterPro" id="IPR011764">
    <property type="entry name" value="Biotin_carboxylation_dom"/>
</dbReference>
<keyword evidence="3" id="KW-0067">ATP-binding</keyword>
<gene>
    <name evidence="8" type="ORF">ASZ90_006592</name>
</gene>
<dbReference type="NCBIfam" id="TIGR00514">
    <property type="entry name" value="accC"/>
    <property type="match status" value="1"/>
</dbReference>
<dbReference type="SUPFAM" id="SSF56059">
    <property type="entry name" value="Glutathione synthetase ATP-binding domain-like"/>
    <property type="match status" value="1"/>
</dbReference>
<evidence type="ECO:0000256" key="4">
    <source>
        <dbReference type="ARBA" id="ARBA00022842"/>
    </source>
</evidence>
<dbReference type="SUPFAM" id="SSF52440">
    <property type="entry name" value="PreATP-grasp domain"/>
    <property type="match status" value="1"/>
</dbReference>
<dbReference type="Pfam" id="PF02785">
    <property type="entry name" value="Biotin_carb_C"/>
    <property type="match status" value="1"/>
</dbReference>
<reference evidence="8" key="1">
    <citation type="journal article" date="2015" name="Proc. Natl. Acad. Sci. U.S.A.">
        <title>Networks of energetic and metabolic interactions define dynamics in microbial communities.</title>
        <authorList>
            <person name="Embree M."/>
            <person name="Liu J.K."/>
            <person name="Al-Bassam M.M."/>
            <person name="Zengler K."/>
        </authorList>
    </citation>
    <scope>NUCLEOTIDE SEQUENCE</scope>
</reference>
<dbReference type="SUPFAM" id="SSF51246">
    <property type="entry name" value="Rudiment single hybrid motif"/>
    <property type="match status" value="1"/>
</dbReference>
<dbReference type="PANTHER" id="PTHR18866">
    <property type="entry name" value="CARBOXYLASE:PYRUVATE/ACETYL-COA/PROPIONYL-COA CARBOXYLASE"/>
    <property type="match status" value="1"/>
</dbReference>
<evidence type="ECO:0000256" key="2">
    <source>
        <dbReference type="ARBA" id="ARBA00022741"/>
    </source>
</evidence>
<dbReference type="PROSITE" id="PS50979">
    <property type="entry name" value="BC"/>
    <property type="match status" value="1"/>
</dbReference>
<dbReference type="PROSITE" id="PS00867">
    <property type="entry name" value="CPSASE_2"/>
    <property type="match status" value="1"/>
</dbReference>
<dbReference type="InterPro" id="IPR005481">
    <property type="entry name" value="BC-like_N"/>
</dbReference>
<dbReference type="InterPro" id="IPR005479">
    <property type="entry name" value="CPAse_ATP-bd"/>
</dbReference>
<dbReference type="FunFam" id="3.30.1490.20:FF:000003">
    <property type="entry name" value="acetyl-CoA carboxylase isoform X1"/>
    <property type="match status" value="1"/>
</dbReference>
<dbReference type="InterPro" id="IPR005482">
    <property type="entry name" value="Biotin_COase_C"/>
</dbReference>
<dbReference type="PANTHER" id="PTHR18866:SF33">
    <property type="entry name" value="METHYLCROTONOYL-COA CARBOXYLASE SUBUNIT ALPHA, MITOCHONDRIAL-RELATED"/>
    <property type="match status" value="1"/>
</dbReference>
<protein>
    <submittedName>
        <fullName evidence="8">Biotin carboxylase of acetyl-coa carboxylase</fullName>
        <ecNumber evidence="8">6.3.4.14</ecNumber>
    </submittedName>
</protein>
<keyword evidence="5" id="KW-0092">Biotin</keyword>
<accession>A0A0W8FRT6</accession>
<evidence type="ECO:0000256" key="3">
    <source>
        <dbReference type="ARBA" id="ARBA00022840"/>
    </source>
</evidence>
<feature type="domain" description="ATP-grasp" evidence="6">
    <location>
        <begin position="120"/>
        <end position="317"/>
    </location>
</feature>
<dbReference type="Pfam" id="PF00289">
    <property type="entry name" value="Biotin_carb_N"/>
    <property type="match status" value="1"/>
</dbReference>
<dbReference type="EC" id="6.3.4.14" evidence="8"/>
<comment type="caution">
    <text evidence="8">The sequence shown here is derived from an EMBL/GenBank/DDBJ whole genome shotgun (WGS) entry which is preliminary data.</text>
</comment>
<keyword evidence="1 8" id="KW-0436">Ligase</keyword>
<dbReference type="EMBL" id="LNQE01000896">
    <property type="protein sequence ID" value="KUG23607.1"/>
    <property type="molecule type" value="Genomic_DNA"/>
</dbReference>
<evidence type="ECO:0000259" key="7">
    <source>
        <dbReference type="PROSITE" id="PS50979"/>
    </source>
</evidence>
<dbReference type="AlphaFoldDB" id="A0A0W8FRT6"/>